<evidence type="ECO:0000313" key="4">
    <source>
        <dbReference type="Proteomes" id="UP000187203"/>
    </source>
</evidence>
<sequence>MAEFFLLDPPFSMIMASLFIGSGVRFYLSRIRVMSCKTMSHVLSPKSQEEDAELTKGSQHRTDFSRRAGPFGANRGMPPHPGPLVLTSPPALLNTIASTPCDALMNPNCF</sequence>
<keyword evidence="2" id="KW-0812">Transmembrane</keyword>
<organism evidence="3 4">
    <name type="scientific">Corchorus olitorius</name>
    <dbReference type="NCBI Taxonomy" id="93759"/>
    <lineage>
        <taxon>Eukaryota</taxon>
        <taxon>Viridiplantae</taxon>
        <taxon>Streptophyta</taxon>
        <taxon>Embryophyta</taxon>
        <taxon>Tracheophyta</taxon>
        <taxon>Spermatophyta</taxon>
        <taxon>Magnoliopsida</taxon>
        <taxon>eudicotyledons</taxon>
        <taxon>Gunneridae</taxon>
        <taxon>Pentapetalae</taxon>
        <taxon>rosids</taxon>
        <taxon>malvids</taxon>
        <taxon>Malvales</taxon>
        <taxon>Malvaceae</taxon>
        <taxon>Grewioideae</taxon>
        <taxon>Apeibeae</taxon>
        <taxon>Corchorus</taxon>
    </lineage>
</organism>
<feature type="transmembrane region" description="Helical" evidence="2">
    <location>
        <begin position="12"/>
        <end position="28"/>
    </location>
</feature>
<dbReference type="EMBL" id="AWUE01016220">
    <property type="protein sequence ID" value="OMO93823.1"/>
    <property type="molecule type" value="Genomic_DNA"/>
</dbReference>
<keyword evidence="2" id="KW-1133">Transmembrane helix</keyword>
<dbReference type="Proteomes" id="UP000187203">
    <property type="component" value="Unassembled WGS sequence"/>
</dbReference>
<keyword evidence="4" id="KW-1185">Reference proteome</keyword>
<name>A0A1R3JG65_9ROSI</name>
<gene>
    <name evidence="3" type="ORF">COLO4_16648</name>
</gene>
<keyword evidence="2" id="KW-0472">Membrane</keyword>
<protein>
    <submittedName>
        <fullName evidence="3">Protein FAR1-RELATED SEQUENCE 6-like protein</fullName>
    </submittedName>
</protein>
<proteinExistence type="predicted"/>
<reference evidence="4" key="1">
    <citation type="submission" date="2013-09" db="EMBL/GenBank/DDBJ databases">
        <title>Corchorus olitorius genome sequencing.</title>
        <authorList>
            <person name="Alam M."/>
            <person name="Haque M.S."/>
            <person name="Islam M.S."/>
            <person name="Emdad E.M."/>
            <person name="Islam M.M."/>
            <person name="Ahmed B."/>
            <person name="Halim A."/>
            <person name="Hossen Q.M.M."/>
            <person name="Hossain M.Z."/>
            <person name="Ahmed R."/>
            <person name="Khan M.M."/>
            <person name="Islam R."/>
            <person name="Rashid M.M."/>
            <person name="Khan S.A."/>
            <person name="Rahman M.S."/>
            <person name="Alam M."/>
            <person name="Yahiya A.S."/>
            <person name="Khan M.S."/>
            <person name="Azam M.S."/>
            <person name="Haque T."/>
            <person name="Lashkar M.Z.H."/>
            <person name="Akhand A.I."/>
            <person name="Morshed G."/>
            <person name="Roy S."/>
            <person name="Uddin K.S."/>
            <person name="Rabeya T."/>
            <person name="Hossain A.S."/>
            <person name="Chowdhury A."/>
            <person name="Snigdha A.R."/>
            <person name="Mortoza M.S."/>
            <person name="Matin S.A."/>
            <person name="Hoque S.M.E."/>
            <person name="Islam M.K."/>
            <person name="Roy D.K."/>
            <person name="Haider R."/>
            <person name="Moosa M.M."/>
            <person name="Elias S.M."/>
            <person name="Hasan A.M."/>
            <person name="Jahan S."/>
            <person name="Shafiuddin M."/>
            <person name="Mahmood N."/>
            <person name="Shommy N.S."/>
        </authorList>
    </citation>
    <scope>NUCLEOTIDE SEQUENCE [LARGE SCALE GENOMIC DNA]</scope>
    <source>
        <strain evidence="4">cv. O-4</strain>
    </source>
</reference>
<comment type="caution">
    <text evidence="3">The sequence shown here is derived from an EMBL/GenBank/DDBJ whole genome shotgun (WGS) entry which is preliminary data.</text>
</comment>
<feature type="region of interest" description="Disordered" evidence="1">
    <location>
        <begin position="42"/>
        <end position="84"/>
    </location>
</feature>
<dbReference type="AlphaFoldDB" id="A0A1R3JG65"/>
<evidence type="ECO:0000313" key="3">
    <source>
        <dbReference type="EMBL" id="OMO93823.1"/>
    </source>
</evidence>
<accession>A0A1R3JG65</accession>
<evidence type="ECO:0000256" key="1">
    <source>
        <dbReference type="SAM" id="MobiDB-lite"/>
    </source>
</evidence>
<evidence type="ECO:0000256" key="2">
    <source>
        <dbReference type="SAM" id="Phobius"/>
    </source>
</evidence>